<keyword evidence="2 8" id="KW-0812">Transmembrane</keyword>
<gene>
    <name evidence="11" type="ORF">VIBNISOn1_970008</name>
</gene>
<sequence length="626" mass="68167">MKSFALSQKQKVWIYLAALMAGFVGLSLFISVKIGAVTGQYKKQSDIQEGVSQISETQIGLLELAARLNNLTVDQVPEIKALLSTISEKAEAKKYILSDVGLNQGAVEFVESVSAYKAAMSPWLSIREEMGFNVDDGKLGQLKQLANTIEAKIAETGMVSINSDFQNMVKTQQTYLLQPNEENLKFFNRALAMFINMSNSYAMLDLYEKEVELFKEHSARVSELSVELKTVEENLFIRQQDVQKTVSNLAKEMNIISAQFGEAAQQTSSTVQFSTLIACLILALFTLFIFVSQNLSISRSLKKVTEMLERISSGDLSKRMPVSSNKNDEFNRLAININLACQHLGELVKGVQQSSTALSSNATELNSGLDDLVASQHDVVVQTQVLASATEEVNATTQDVSGSLELVVKVSEESSKSAQKGASVITSAIDSIEDIGEILGNAASHIKLLEDASSKVDSVMEIINGIAEQTNLLALNAAIEAARAGEQGRGFAVVADEVRSLAVRTVDAVAEISGTIETMKKESAEVIQYIGQSEVSMRKGREKGHEAMEALRLITEQVSEASEQTEGIFQAIRELAATSQSMADSMSQISSSMSTIENNNTQLRHTSGRVDERSGILMQECNQFSV</sequence>
<dbReference type="GO" id="GO:0006935">
    <property type="term" value="P:chemotaxis"/>
    <property type="evidence" value="ECO:0007669"/>
    <property type="project" value="UniProtKB-ARBA"/>
</dbReference>
<dbReference type="EMBL" id="CAOF01000194">
    <property type="protein sequence ID" value="CCO49990.1"/>
    <property type="molecule type" value="Genomic_DNA"/>
</dbReference>
<proteinExistence type="inferred from homology"/>
<evidence type="ECO:0000259" key="10">
    <source>
        <dbReference type="PROSITE" id="PS50885"/>
    </source>
</evidence>
<dbReference type="CDD" id="cd06225">
    <property type="entry name" value="HAMP"/>
    <property type="match status" value="1"/>
</dbReference>
<name>A0AAV2VZQ6_9VIBR</name>
<dbReference type="GO" id="GO:0007165">
    <property type="term" value="P:signal transduction"/>
    <property type="evidence" value="ECO:0007669"/>
    <property type="project" value="UniProtKB-KW"/>
</dbReference>
<evidence type="ECO:0000256" key="7">
    <source>
        <dbReference type="PROSITE-ProRule" id="PRU00284"/>
    </source>
</evidence>
<feature type="domain" description="HAMP" evidence="10">
    <location>
        <begin position="295"/>
        <end position="349"/>
    </location>
</feature>
<protein>
    <submittedName>
        <fullName evidence="11">Methyl-accepting chemotaxis protein</fullName>
    </submittedName>
</protein>
<evidence type="ECO:0000256" key="4">
    <source>
        <dbReference type="ARBA" id="ARBA00023136"/>
    </source>
</evidence>
<dbReference type="Gene3D" id="1.10.287.950">
    <property type="entry name" value="Methyl-accepting chemotaxis protein"/>
    <property type="match status" value="1"/>
</dbReference>
<evidence type="ECO:0000256" key="2">
    <source>
        <dbReference type="ARBA" id="ARBA00022692"/>
    </source>
</evidence>
<dbReference type="Pfam" id="PF00672">
    <property type="entry name" value="HAMP"/>
    <property type="match status" value="1"/>
</dbReference>
<dbReference type="GO" id="GO:0016020">
    <property type="term" value="C:membrane"/>
    <property type="evidence" value="ECO:0007669"/>
    <property type="project" value="UniProtKB-SubCell"/>
</dbReference>
<comment type="similarity">
    <text evidence="6">Belongs to the methyl-accepting chemotaxis (MCP) protein family.</text>
</comment>
<keyword evidence="3 8" id="KW-1133">Transmembrane helix</keyword>
<evidence type="ECO:0000313" key="11">
    <source>
        <dbReference type="EMBL" id="CCO49990.1"/>
    </source>
</evidence>
<evidence type="ECO:0000256" key="6">
    <source>
        <dbReference type="ARBA" id="ARBA00029447"/>
    </source>
</evidence>
<dbReference type="InterPro" id="IPR003660">
    <property type="entry name" value="HAMP_dom"/>
</dbReference>
<dbReference type="Proteomes" id="UP000018211">
    <property type="component" value="Unassembled WGS sequence"/>
</dbReference>
<dbReference type="SMART" id="SM00304">
    <property type="entry name" value="HAMP"/>
    <property type="match status" value="1"/>
</dbReference>
<comment type="caution">
    <text evidence="11">The sequence shown here is derived from an EMBL/GenBank/DDBJ whole genome shotgun (WGS) entry which is preliminary data.</text>
</comment>
<keyword evidence="4 8" id="KW-0472">Membrane</keyword>
<dbReference type="InterPro" id="IPR004089">
    <property type="entry name" value="MCPsignal_dom"/>
</dbReference>
<dbReference type="PANTHER" id="PTHR32089:SF119">
    <property type="entry name" value="METHYL-ACCEPTING CHEMOTAXIS PROTEIN CTPL"/>
    <property type="match status" value="1"/>
</dbReference>
<evidence type="ECO:0000256" key="1">
    <source>
        <dbReference type="ARBA" id="ARBA00004141"/>
    </source>
</evidence>
<evidence type="ECO:0000259" key="9">
    <source>
        <dbReference type="PROSITE" id="PS50111"/>
    </source>
</evidence>
<evidence type="ECO:0000256" key="8">
    <source>
        <dbReference type="SAM" id="Phobius"/>
    </source>
</evidence>
<reference evidence="11 12" key="1">
    <citation type="journal article" date="2013" name="ISME J.">
        <title>Comparative genomics of pathogenic lineages of Vibrio nigripulchritudo identifies virulence-associated traits.</title>
        <authorList>
            <person name="Goudenege D."/>
            <person name="Labreuche Y."/>
            <person name="Krin E."/>
            <person name="Ansquer D."/>
            <person name="Mangenot S."/>
            <person name="Calteau A."/>
            <person name="Medigue C."/>
            <person name="Mazel D."/>
            <person name="Polz M.F."/>
            <person name="Le Roux F."/>
        </authorList>
    </citation>
    <scope>NUCLEOTIDE SEQUENCE [LARGE SCALE GENOMIC DNA]</scope>
    <source>
        <strain evidence="11 12">SOn1</strain>
    </source>
</reference>
<evidence type="ECO:0000313" key="12">
    <source>
        <dbReference type="Proteomes" id="UP000018211"/>
    </source>
</evidence>
<feature type="transmembrane region" description="Helical" evidence="8">
    <location>
        <begin position="12"/>
        <end position="32"/>
    </location>
</feature>
<accession>A0AAV2VZQ6</accession>
<evidence type="ECO:0000256" key="3">
    <source>
        <dbReference type="ARBA" id="ARBA00022989"/>
    </source>
</evidence>
<dbReference type="Pfam" id="PF00015">
    <property type="entry name" value="MCPsignal"/>
    <property type="match status" value="1"/>
</dbReference>
<comment type="subcellular location">
    <subcellularLocation>
        <location evidence="1">Membrane</location>
        <topology evidence="1">Multi-pass membrane protein</topology>
    </subcellularLocation>
</comment>
<feature type="transmembrane region" description="Helical" evidence="8">
    <location>
        <begin position="273"/>
        <end position="292"/>
    </location>
</feature>
<feature type="domain" description="Methyl-accepting transducer" evidence="9">
    <location>
        <begin position="354"/>
        <end position="590"/>
    </location>
</feature>
<dbReference type="PROSITE" id="PS50885">
    <property type="entry name" value="HAMP"/>
    <property type="match status" value="1"/>
</dbReference>
<dbReference type="RefSeq" id="WP_022613936.1">
    <property type="nucleotide sequence ID" value="NZ_LK391965.1"/>
</dbReference>
<dbReference type="SUPFAM" id="SSF58104">
    <property type="entry name" value="Methyl-accepting chemotaxis protein (MCP) signaling domain"/>
    <property type="match status" value="1"/>
</dbReference>
<dbReference type="PROSITE" id="PS50111">
    <property type="entry name" value="CHEMOTAXIS_TRANSDUC_2"/>
    <property type="match status" value="1"/>
</dbReference>
<dbReference type="AlphaFoldDB" id="A0AAV2VZQ6"/>
<keyword evidence="5 7" id="KW-0807">Transducer</keyword>
<organism evidence="11 12">
    <name type="scientific">Vibrio nigripulchritudo SOn1</name>
    <dbReference type="NCBI Taxonomy" id="1238450"/>
    <lineage>
        <taxon>Bacteria</taxon>
        <taxon>Pseudomonadati</taxon>
        <taxon>Pseudomonadota</taxon>
        <taxon>Gammaproteobacteria</taxon>
        <taxon>Vibrionales</taxon>
        <taxon>Vibrionaceae</taxon>
        <taxon>Vibrio</taxon>
    </lineage>
</organism>
<dbReference type="SMART" id="SM00283">
    <property type="entry name" value="MA"/>
    <property type="match status" value="1"/>
</dbReference>
<evidence type="ECO:0000256" key="5">
    <source>
        <dbReference type="ARBA" id="ARBA00023224"/>
    </source>
</evidence>
<dbReference type="PANTHER" id="PTHR32089">
    <property type="entry name" value="METHYL-ACCEPTING CHEMOTAXIS PROTEIN MCPB"/>
    <property type="match status" value="1"/>
</dbReference>
<dbReference type="FunFam" id="1.10.287.950:FF:000001">
    <property type="entry name" value="Methyl-accepting chemotaxis sensory transducer"/>
    <property type="match status" value="1"/>
</dbReference>
<dbReference type="CDD" id="cd11386">
    <property type="entry name" value="MCP_signal"/>
    <property type="match status" value="1"/>
</dbReference>